<organism evidence="2 3">
    <name type="scientific">Ornithinibacillus xuwenensis</name>
    <dbReference type="NCBI Taxonomy" id="3144668"/>
    <lineage>
        <taxon>Bacteria</taxon>
        <taxon>Bacillati</taxon>
        <taxon>Bacillota</taxon>
        <taxon>Bacilli</taxon>
        <taxon>Bacillales</taxon>
        <taxon>Bacillaceae</taxon>
        <taxon>Ornithinibacillus</taxon>
    </lineage>
</organism>
<keyword evidence="2" id="KW-0645">Protease</keyword>
<evidence type="ECO:0000313" key="3">
    <source>
        <dbReference type="Proteomes" id="UP001444625"/>
    </source>
</evidence>
<keyword evidence="3" id="KW-1185">Reference proteome</keyword>
<accession>A0ABU9XEJ0</accession>
<dbReference type="GO" id="GO:0008233">
    <property type="term" value="F:peptidase activity"/>
    <property type="evidence" value="ECO:0007669"/>
    <property type="project" value="UniProtKB-KW"/>
</dbReference>
<feature type="domain" description="DUF2268" evidence="1">
    <location>
        <begin position="65"/>
        <end position="255"/>
    </location>
</feature>
<dbReference type="RefSeq" id="WP_345824120.1">
    <property type="nucleotide sequence ID" value="NZ_JBDIML010000001.1"/>
</dbReference>
<evidence type="ECO:0000313" key="2">
    <source>
        <dbReference type="EMBL" id="MEN2766676.1"/>
    </source>
</evidence>
<evidence type="ECO:0000259" key="1">
    <source>
        <dbReference type="Pfam" id="PF10026"/>
    </source>
</evidence>
<keyword evidence="2" id="KW-0378">Hydrolase</keyword>
<proteinExistence type="predicted"/>
<comment type="caution">
    <text evidence="2">The sequence shown here is derived from an EMBL/GenBank/DDBJ whole genome shotgun (WGS) entry which is preliminary data.</text>
</comment>
<protein>
    <submittedName>
        <fullName evidence="2">DUF2268 domain-containing putative Zn-dependent protease</fullName>
    </submittedName>
</protein>
<dbReference type="Proteomes" id="UP001444625">
    <property type="component" value="Unassembled WGS sequence"/>
</dbReference>
<dbReference type="EMBL" id="JBDIML010000001">
    <property type="protein sequence ID" value="MEN2766676.1"/>
    <property type="molecule type" value="Genomic_DNA"/>
</dbReference>
<dbReference type="Pfam" id="PF10026">
    <property type="entry name" value="DUF2268"/>
    <property type="match status" value="1"/>
</dbReference>
<gene>
    <name evidence="2" type="ORF">ABC228_05695</name>
</gene>
<sequence>MTVIATDKWLEKDYDNPHHLYKKLSSYFNRANPEEVASLLTQHGMYQKPVANSESLLQSYQEKNVWQIVNQEEQTLKRQWNGQNVSIFILPSNTYNRKIMHHYNGKSGLAFKDKLFLFISEDTSETELKALFTHEYNHCCRLKKDPKNEEDYQLLDAIILEGLAENAVHERFGKKYLAPWTSYYSTDVLNDIWKNLIKPNKDLTRTSRKHNQLLYGTNFYPKMAGYSVGYFLVNRYAEKTRKKSKDLFVTPSEEMV</sequence>
<reference evidence="2 3" key="1">
    <citation type="submission" date="2024-05" db="EMBL/GenBank/DDBJ databases">
        <authorList>
            <person name="Haq I."/>
            <person name="Ullah Z."/>
            <person name="Ahmad R."/>
            <person name="Li M."/>
            <person name="Tong Y."/>
        </authorList>
    </citation>
    <scope>NUCLEOTIDE SEQUENCE [LARGE SCALE GENOMIC DNA]</scope>
    <source>
        <strain evidence="2 3">16A2E</strain>
    </source>
</reference>
<dbReference type="GO" id="GO:0006508">
    <property type="term" value="P:proteolysis"/>
    <property type="evidence" value="ECO:0007669"/>
    <property type="project" value="UniProtKB-KW"/>
</dbReference>
<dbReference type="InterPro" id="IPR018728">
    <property type="entry name" value="DUF2268"/>
</dbReference>
<name>A0ABU9XEJ0_9BACI</name>